<evidence type="ECO:0000313" key="2">
    <source>
        <dbReference type="EMBL" id="EAU48687.1"/>
    </source>
</evidence>
<accession>Q0FW65</accession>
<organism evidence="2 3">
    <name type="scientific">Salipiger bermudensis (strain DSM 26914 / JCM 13377 / KCTC 12554 / HTCC2601)</name>
    <name type="common">Pelagibaca bermudensis</name>
    <dbReference type="NCBI Taxonomy" id="314265"/>
    <lineage>
        <taxon>Bacteria</taxon>
        <taxon>Pseudomonadati</taxon>
        <taxon>Pseudomonadota</taxon>
        <taxon>Alphaproteobacteria</taxon>
        <taxon>Rhodobacterales</taxon>
        <taxon>Roseobacteraceae</taxon>
        <taxon>Salipiger</taxon>
    </lineage>
</organism>
<reference evidence="2 3" key="1">
    <citation type="journal article" date="2010" name="J. Bacteriol.">
        <title>Genome sequences of Pelagibaca bermudensis HTCC2601T and Maritimibacter alkaliphilus HTCC2654T, the type strains of two marine Roseobacter genera.</title>
        <authorList>
            <person name="Thrash J.C."/>
            <person name="Cho J.C."/>
            <person name="Ferriera S."/>
            <person name="Johnson J."/>
            <person name="Vergin K.L."/>
            <person name="Giovannoni S.J."/>
        </authorList>
    </citation>
    <scope>NUCLEOTIDE SEQUENCE [LARGE SCALE GENOMIC DNA]</scope>
    <source>
        <strain evidence="3">DSM 26914 / JCM 13377 / KCTC 12554 / HTCC2601</strain>
    </source>
</reference>
<proteinExistence type="predicted"/>
<dbReference type="EMBL" id="AATQ01000001">
    <property type="protein sequence ID" value="EAU48687.1"/>
    <property type="molecule type" value="Genomic_DNA"/>
</dbReference>
<dbReference type="AlphaFoldDB" id="Q0FW65"/>
<sequence>MPTGSPTIPRARQSSPSTTWCPSAASRPRATRRSATPPSRSPSSISFRA</sequence>
<feature type="compositionally biased region" description="Low complexity" evidence="1">
    <location>
        <begin position="22"/>
        <end position="49"/>
    </location>
</feature>
<dbReference type="Proteomes" id="UP000006230">
    <property type="component" value="Unassembled WGS sequence"/>
</dbReference>
<evidence type="ECO:0000313" key="3">
    <source>
        <dbReference type="Proteomes" id="UP000006230"/>
    </source>
</evidence>
<name>Q0FW65_SALBH</name>
<gene>
    <name evidence="2" type="ORF">R2601_03903</name>
</gene>
<comment type="caution">
    <text evidence="2">The sequence shown here is derived from an EMBL/GenBank/DDBJ whole genome shotgun (WGS) entry which is preliminary data.</text>
</comment>
<dbReference type="HOGENOM" id="CLU_3138843_0_0_5"/>
<protein>
    <submittedName>
        <fullName evidence="2">Uncharacterized protein</fullName>
    </submittedName>
</protein>
<evidence type="ECO:0000256" key="1">
    <source>
        <dbReference type="SAM" id="MobiDB-lite"/>
    </source>
</evidence>
<keyword evidence="3" id="KW-1185">Reference proteome</keyword>
<feature type="compositionally biased region" description="Polar residues" evidence="1">
    <location>
        <begin position="1"/>
        <end position="21"/>
    </location>
</feature>
<feature type="region of interest" description="Disordered" evidence="1">
    <location>
        <begin position="1"/>
        <end position="49"/>
    </location>
</feature>